<keyword evidence="5" id="KW-1185">Reference proteome</keyword>
<evidence type="ECO:0000256" key="2">
    <source>
        <dbReference type="SAM" id="Phobius"/>
    </source>
</evidence>
<dbReference type="InterPro" id="IPR056120">
    <property type="entry name" value="DUF7703"/>
</dbReference>
<keyword evidence="2" id="KW-0812">Transmembrane</keyword>
<evidence type="ECO:0000256" key="1">
    <source>
        <dbReference type="SAM" id="MobiDB-lite"/>
    </source>
</evidence>
<gene>
    <name evidence="4" type="ORF">BCR34DRAFT_638700</name>
</gene>
<organism evidence="4 5">
    <name type="scientific">Clohesyomyces aquaticus</name>
    <dbReference type="NCBI Taxonomy" id="1231657"/>
    <lineage>
        <taxon>Eukaryota</taxon>
        <taxon>Fungi</taxon>
        <taxon>Dikarya</taxon>
        <taxon>Ascomycota</taxon>
        <taxon>Pezizomycotina</taxon>
        <taxon>Dothideomycetes</taxon>
        <taxon>Pleosporomycetidae</taxon>
        <taxon>Pleosporales</taxon>
        <taxon>Lindgomycetaceae</taxon>
        <taxon>Clohesyomyces</taxon>
    </lineage>
</organism>
<comment type="caution">
    <text evidence="4">The sequence shown here is derived from an EMBL/GenBank/DDBJ whole genome shotgun (WGS) entry which is preliminary data.</text>
</comment>
<reference evidence="4 5" key="1">
    <citation type="submission" date="2016-07" db="EMBL/GenBank/DDBJ databases">
        <title>Pervasive Adenine N6-methylation of Active Genes in Fungi.</title>
        <authorList>
            <consortium name="DOE Joint Genome Institute"/>
            <person name="Mondo S.J."/>
            <person name="Dannebaum R.O."/>
            <person name="Kuo R.C."/>
            <person name="Labutti K."/>
            <person name="Haridas S."/>
            <person name="Kuo A."/>
            <person name="Salamov A."/>
            <person name="Ahrendt S.R."/>
            <person name="Lipzen A."/>
            <person name="Sullivan W."/>
            <person name="Andreopoulos W.B."/>
            <person name="Clum A."/>
            <person name="Lindquist E."/>
            <person name="Daum C."/>
            <person name="Ramamoorthy G.K."/>
            <person name="Gryganskyi A."/>
            <person name="Culley D."/>
            <person name="Magnuson J.K."/>
            <person name="James T.Y."/>
            <person name="O'Malley M.A."/>
            <person name="Stajich J.E."/>
            <person name="Spatafora J.W."/>
            <person name="Visel A."/>
            <person name="Grigoriev I.V."/>
        </authorList>
    </citation>
    <scope>NUCLEOTIDE SEQUENCE [LARGE SCALE GENOMIC DNA]</scope>
    <source>
        <strain evidence="4 5">CBS 115471</strain>
    </source>
</reference>
<dbReference type="EMBL" id="MCFA01000019">
    <property type="protein sequence ID" value="ORY16250.1"/>
    <property type="molecule type" value="Genomic_DNA"/>
</dbReference>
<feature type="transmembrane region" description="Helical" evidence="2">
    <location>
        <begin position="115"/>
        <end position="140"/>
    </location>
</feature>
<feature type="transmembrane region" description="Helical" evidence="2">
    <location>
        <begin position="83"/>
        <end position="103"/>
    </location>
</feature>
<feature type="domain" description="DUF7703" evidence="3">
    <location>
        <begin position="15"/>
        <end position="254"/>
    </location>
</feature>
<dbReference type="OrthoDB" id="405906at2759"/>
<dbReference type="STRING" id="1231657.A0A1Y2A1H8"/>
<feature type="transmembrane region" description="Helical" evidence="2">
    <location>
        <begin position="160"/>
        <end position="181"/>
    </location>
</feature>
<dbReference type="PANTHER" id="PTHR37013:SF3">
    <property type="entry name" value="INTEGRAL MEMBRANE PROTEIN (AFU_ORTHOLOGUE AFUA_1G05950)"/>
    <property type="match status" value="1"/>
</dbReference>
<sequence>MARDDSGIGANSTLSYPVALVIMAFLAISLYNVAELTLVIFTTFKRHNGLYFYSLLVAAWGIVPHSLGFLLKFYNINTSKAVYLSLIAVGWPMMVTGQALVLYSRLHLIARGSSACGRWVLAMIIFDAIICHVPTIILLYGANSSNPKPFLGPYSIYEKVQVTVFFLQEVTISGIYVWKTMQLLRSEGNIRGRNSRTVMRHLVWVNIMIIALDVTILAIEYAGFYNIQTTYKSAVYSIKLKLEFAILNRLLDLVQGRIHDSSDGNTHTHSYRAAELGTIKSNIRSKGTALGSNHGKTGRSASDSGLGNSAYAKMDDIGPVLELKDGNVVKTTEVTVERSNRVQASPHSDVESIEGQSMKAAIRRKSASSSEIQIVNNGF</sequence>
<name>A0A1Y2A1H8_9PLEO</name>
<proteinExistence type="predicted"/>
<dbReference type="Pfam" id="PF24802">
    <property type="entry name" value="DUF7703"/>
    <property type="match status" value="1"/>
</dbReference>
<protein>
    <submittedName>
        <fullName evidence="4">Integral membrane protein</fullName>
    </submittedName>
</protein>
<evidence type="ECO:0000313" key="5">
    <source>
        <dbReference type="Proteomes" id="UP000193144"/>
    </source>
</evidence>
<feature type="region of interest" description="Disordered" evidence="1">
    <location>
        <begin position="285"/>
        <end position="305"/>
    </location>
</feature>
<dbReference type="Proteomes" id="UP000193144">
    <property type="component" value="Unassembled WGS sequence"/>
</dbReference>
<accession>A0A1Y2A1H8</accession>
<evidence type="ECO:0000313" key="4">
    <source>
        <dbReference type="EMBL" id="ORY16250.1"/>
    </source>
</evidence>
<feature type="transmembrane region" description="Helical" evidence="2">
    <location>
        <begin position="20"/>
        <end position="43"/>
    </location>
</feature>
<feature type="transmembrane region" description="Helical" evidence="2">
    <location>
        <begin position="202"/>
        <end position="224"/>
    </location>
</feature>
<keyword evidence="2" id="KW-1133">Transmembrane helix</keyword>
<evidence type="ECO:0000259" key="3">
    <source>
        <dbReference type="Pfam" id="PF24802"/>
    </source>
</evidence>
<dbReference type="AlphaFoldDB" id="A0A1Y2A1H8"/>
<feature type="transmembrane region" description="Helical" evidence="2">
    <location>
        <begin position="50"/>
        <end position="71"/>
    </location>
</feature>
<dbReference type="PANTHER" id="PTHR37013">
    <property type="entry name" value="INTEGRAL MEMBRANE PROTEIN (AFU_ORTHOLOGUE AFUA_1G05950)-RELATED"/>
    <property type="match status" value="1"/>
</dbReference>
<keyword evidence="2" id="KW-0472">Membrane</keyword>